<evidence type="ECO:0000313" key="1">
    <source>
        <dbReference type="EMBL" id="WKN34362.1"/>
    </source>
</evidence>
<protein>
    <submittedName>
        <fullName evidence="1">DUF2281 domain-containing protein</fullName>
    </submittedName>
</protein>
<accession>A0AA49JIC6</accession>
<organism evidence="1">
    <name type="scientific">Roseihalotalea indica</name>
    <dbReference type="NCBI Taxonomy" id="2867963"/>
    <lineage>
        <taxon>Bacteria</taxon>
        <taxon>Pseudomonadati</taxon>
        <taxon>Bacteroidota</taxon>
        <taxon>Cytophagia</taxon>
        <taxon>Cytophagales</taxon>
        <taxon>Catalimonadaceae</taxon>
        <taxon>Roseihalotalea</taxon>
    </lineage>
</organism>
<proteinExistence type="predicted"/>
<reference evidence="1" key="2">
    <citation type="journal article" date="2024" name="Antonie Van Leeuwenhoek">
        <title>Roseihalotalea indica gen. nov., sp. nov., a halophilic Bacteroidetes from mesopelagic Southwest Indian Ocean with higher carbohydrate metabolic potential.</title>
        <authorList>
            <person name="Chen B."/>
            <person name="Zhang M."/>
            <person name="Lin D."/>
            <person name="Ye J."/>
            <person name="Tang K."/>
        </authorList>
    </citation>
    <scope>NUCLEOTIDE SEQUENCE</scope>
    <source>
        <strain evidence="1">TK19036</strain>
    </source>
</reference>
<gene>
    <name evidence="1" type="ORF">K4G66_18460</name>
</gene>
<sequence length="84" mass="10046">MARIAYNWNMTITEIKTRVHQRIEHLSEAQIKKLYTMMDQEFPEGIEKPNKPKKRQLGTMPGLVKYMAPDFNEPLEDFKEYMPE</sequence>
<dbReference type="EMBL" id="CP120682">
    <property type="protein sequence ID" value="WKN34362.1"/>
    <property type="molecule type" value="Genomic_DNA"/>
</dbReference>
<name>A0AA49JIC6_9BACT</name>
<dbReference type="AlphaFoldDB" id="A0AA49JIC6"/>
<reference evidence="1" key="1">
    <citation type="journal article" date="2023" name="Comput. Struct. Biotechnol. J.">
        <title>Discovery of a novel marine Bacteroidetes with a rich repertoire of carbohydrate-active enzymes.</title>
        <authorList>
            <person name="Chen B."/>
            <person name="Liu G."/>
            <person name="Chen Q."/>
            <person name="Wang H."/>
            <person name="Liu L."/>
            <person name="Tang K."/>
        </authorList>
    </citation>
    <scope>NUCLEOTIDE SEQUENCE</scope>
    <source>
        <strain evidence="1">TK19036</strain>
    </source>
</reference>